<dbReference type="RefSeq" id="WP_013017703.1">
    <property type="nucleotide sequence ID" value="NC_013947.1"/>
</dbReference>
<dbReference type="Pfam" id="PF03009">
    <property type="entry name" value="GDPD"/>
    <property type="match status" value="1"/>
</dbReference>
<dbReference type="PROSITE" id="PS51704">
    <property type="entry name" value="GP_PDE"/>
    <property type="match status" value="1"/>
</dbReference>
<reference evidence="2 3" key="1">
    <citation type="journal article" date="2009" name="Stand. Genomic Sci.">
        <title>Complete genome sequence of Stackebrandtia nassauensis type strain (LLR-40K-21).</title>
        <authorList>
            <person name="Munk C."/>
            <person name="Lapidus A."/>
            <person name="Copeland A."/>
            <person name="Jando M."/>
            <person name="Mayilraj S."/>
            <person name="Glavina Del Rio T."/>
            <person name="Nolan M."/>
            <person name="Chen F."/>
            <person name="Lucas S."/>
            <person name="Tice H."/>
            <person name="Cheng J.F."/>
            <person name="Han C."/>
            <person name="Detter J.C."/>
            <person name="Bruce D."/>
            <person name="Goodwin L."/>
            <person name="Chain P."/>
            <person name="Pitluck S."/>
            <person name="Goker M."/>
            <person name="Ovchinikova G."/>
            <person name="Pati A."/>
            <person name="Ivanova N."/>
            <person name="Mavromatis K."/>
            <person name="Chen A."/>
            <person name="Palaniappan K."/>
            <person name="Land M."/>
            <person name="Hauser L."/>
            <person name="Chang Y.J."/>
            <person name="Jeffries C.D."/>
            <person name="Bristow J."/>
            <person name="Eisen J.A."/>
            <person name="Markowitz V."/>
            <person name="Hugenholtz P."/>
            <person name="Kyrpides N.C."/>
            <person name="Klenk H.P."/>
        </authorList>
    </citation>
    <scope>NUCLEOTIDE SEQUENCE [LARGE SCALE GENOMIC DNA]</scope>
    <source>
        <strain evidence="3">DSM 44728 / CIP 108903 / NRRL B-16338 / NBRC 102104 / LLR-40K-21</strain>
    </source>
</reference>
<dbReference type="GO" id="GO:0006629">
    <property type="term" value="P:lipid metabolic process"/>
    <property type="evidence" value="ECO:0007669"/>
    <property type="project" value="InterPro"/>
</dbReference>
<dbReference type="KEGG" id="sna:Snas_2449"/>
<dbReference type="CDD" id="cd08613">
    <property type="entry name" value="GDPD_GDE4_like_1"/>
    <property type="match status" value="1"/>
</dbReference>
<evidence type="ECO:0000259" key="1">
    <source>
        <dbReference type="PROSITE" id="PS51704"/>
    </source>
</evidence>
<keyword evidence="3" id="KW-1185">Reference proteome</keyword>
<dbReference type="InterPro" id="IPR030395">
    <property type="entry name" value="GP_PDE_dom"/>
</dbReference>
<gene>
    <name evidence="2" type="ordered locus">Snas_2449</name>
</gene>
<dbReference type="PANTHER" id="PTHR43805">
    <property type="entry name" value="GLYCEROPHOSPHORYL DIESTER PHOSPHODIESTERASE"/>
    <property type="match status" value="1"/>
</dbReference>
<dbReference type="PANTHER" id="PTHR43805:SF1">
    <property type="entry name" value="GP-PDE DOMAIN-CONTAINING PROTEIN"/>
    <property type="match status" value="1"/>
</dbReference>
<dbReference type="EMBL" id="CP001778">
    <property type="protein sequence ID" value="ADD42132.1"/>
    <property type="molecule type" value="Genomic_DNA"/>
</dbReference>
<dbReference type="GO" id="GO:0008081">
    <property type="term" value="F:phosphoric diester hydrolase activity"/>
    <property type="evidence" value="ECO:0007669"/>
    <property type="project" value="InterPro"/>
</dbReference>
<dbReference type="OrthoDB" id="384721at2"/>
<dbReference type="STRING" id="446470.Snas_2449"/>
<dbReference type="eggNOG" id="COG0584">
    <property type="taxonomic scope" value="Bacteria"/>
</dbReference>
<dbReference type="AlphaFoldDB" id="D3Q4V2"/>
<dbReference type="InterPro" id="IPR017946">
    <property type="entry name" value="PLC-like_Pdiesterase_TIM-brl"/>
</dbReference>
<dbReference type="HOGENOM" id="CLU_074029_0_0_11"/>
<dbReference type="Proteomes" id="UP000000844">
    <property type="component" value="Chromosome"/>
</dbReference>
<accession>D3Q4V2</accession>
<organism evidence="2 3">
    <name type="scientific">Stackebrandtia nassauensis (strain DSM 44728 / CIP 108903 / NRRL B-16338 / NBRC 102104 / LLR-40K-21)</name>
    <dbReference type="NCBI Taxonomy" id="446470"/>
    <lineage>
        <taxon>Bacteria</taxon>
        <taxon>Bacillati</taxon>
        <taxon>Actinomycetota</taxon>
        <taxon>Actinomycetes</taxon>
        <taxon>Glycomycetales</taxon>
        <taxon>Glycomycetaceae</taxon>
        <taxon>Stackebrandtia</taxon>
    </lineage>
</organism>
<dbReference type="SUPFAM" id="SSF51695">
    <property type="entry name" value="PLC-like phosphodiesterases"/>
    <property type="match status" value="1"/>
</dbReference>
<protein>
    <submittedName>
        <fullName evidence="2">Glycerophosphoryl diester phosphodiesterase</fullName>
    </submittedName>
</protein>
<dbReference type="Gene3D" id="3.20.20.190">
    <property type="entry name" value="Phosphatidylinositol (PI) phosphodiesterase"/>
    <property type="match status" value="1"/>
</dbReference>
<sequence>MSEDSLPASKTTKPRFRKLKITGIALLLLAGFVFVNNTSLLAFPGGDAPQLLAHRGMSQTFDMSGVDSDTCTAERINEPRHDYLENTIRSMKAAFDAGADQVELDVQMTKDDQFAVFHDWELDCRTEASGKTRDLTMAQLRKLDIGYGYTADGGKTFPFRGKGVGMMPSLDEVFDEFGSQELLLHIKSDDPAEGELLAKRLSTLSDKRLRAITVYGGDKPIAALREKMPKLRVMSKALMMECLGWYEGLSWIGTVPASCRNTQLHIPESYAPWLWGWPHRFGERMASVGTRVVLVAGSGEHSEGFDSAESLRRIPEDFTGMVWTNSIEVVAPRL</sequence>
<proteinExistence type="predicted"/>
<evidence type="ECO:0000313" key="3">
    <source>
        <dbReference type="Proteomes" id="UP000000844"/>
    </source>
</evidence>
<feature type="domain" description="GP-PDE" evidence="1">
    <location>
        <begin position="71"/>
        <end position="334"/>
    </location>
</feature>
<evidence type="ECO:0000313" key="2">
    <source>
        <dbReference type="EMBL" id="ADD42132.1"/>
    </source>
</evidence>
<name>D3Q4V2_STANL</name>